<dbReference type="InParanoid" id="A0A1H9PFK9"/>
<accession>A0A1H9PFK9</accession>
<proteinExistence type="predicted"/>
<dbReference type="AlphaFoldDB" id="A0A1H9PFK9"/>
<reference evidence="2" key="1">
    <citation type="submission" date="2016-10" db="EMBL/GenBank/DDBJ databases">
        <authorList>
            <person name="Varghese N."/>
            <person name="Submissions S."/>
        </authorList>
    </citation>
    <scope>NUCLEOTIDE SEQUENCE [LARGE SCALE GENOMIC DNA]</scope>
    <source>
        <strain evidence="2">DSM 24740</strain>
    </source>
</reference>
<protein>
    <submittedName>
        <fullName evidence="1">Uncharacterized protein</fullName>
    </submittedName>
</protein>
<keyword evidence="2" id="KW-1185">Reference proteome</keyword>
<organism evidence="1 2">
    <name type="scientific">Neolewinella agarilytica</name>
    <dbReference type="NCBI Taxonomy" id="478744"/>
    <lineage>
        <taxon>Bacteria</taxon>
        <taxon>Pseudomonadati</taxon>
        <taxon>Bacteroidota</taxon>
        <taxon>Saprospiria</taxon>
        <taxon>Saprospirales</taxon>
        <taxon>Lewinellaceae</taxon>
        <taxon>Neolewinella</taxon>
    </lineage>
</organism>
<name>A0A1H9PFK9_9BACT</name>
<evidence type="ECO:0000313" key="2">
    <source>
        <dbReference type="Proteomes" id="UP000199021"/>
    </source>
</evidence>
<evidence type="ECO:0000313" key="1">
    <source>
        <dbReference type="EMBL" id="SER46880.1"/>
    </source>
</evidence>
<sequence length="50" mass="5988">MVVVLLQPLWKQGEYNTIKTVVFGLLLRYKSQAHFLPAHNIQIRRNHEMR</sequence>
<dbReference type="EMBL" id="FOFB01000049">
    <property type="protein sequence ID" value="SER46880.1"/>
    <property type="molecule type" value="Genomic_DNA"/>
</dbReference>
<gene>
    <name evidence="1" type="ORF">SAMN05444359_1491</name>
</gene>
<dbReference type="Proteomes" id="UP000199021">
    <property type="component" value="Unassembled WGS sequence"/>
</dbReference>